<keyword evidence="3 5" id="KW-1133">Transmembrane helix</keyword>
<sequence>MFVPILRQSMQVWHVDEPSLNMLCILYALVYVPGAFLTGPIISRIGCRWTFISSMALIACGCAVRCSSKALPWLQGPQAAGVENLAAAAQLTISPWSLQHSLPWLSSPGFCWLLAGQALCALGQPLLVNSTCEMGADWFP</sequence>
<dbReference type="SUPFAM" id="SSF103473">
    <property type="entry name" value="MFS general substrate transporter"/>
    <property type="match status" value="1"/>
</dbReference>
<evidence type="ECO:0000313" key="6">
    <source>
        <dbReference type="EMBL" id="CAE8626741.1"/>
    </source>
</evidence>
<name>A0A813GU11_POLGL</name>
<organism evidence="6 7">
    <name type="scientific">Polarella glacialis</name>
    <name type="common">Dinoflagellate</name>
    <dbReference type="NCBI Taxonomy" id="89957"/>
    <lineage>
        <taxon>Eukaryota</taxon>
        <taxon>Sar</taxon>
        <taxon>Alveolata</taxon>
        <taxon>Dinophyceae</taxon>
        <taxon>Suessiales</taxon>
        <taxon>Suessiaceae</taxon>
        <taxon>Polarella</taxon>
    </lineage>
</organism>
<comment type="caution">
    <text evidence="6">The sequence shown here is derived from an EMBL/GenBank/DDBJ whole genome shotgun (WGS) entry which is preliminary data.</text>
</comment>
<dbReference type="PANTHER" id="PTHR10924">
    <property type="entry name" value="MAJOR FACILITATOR SUPERFAMILY PROTEIN-RELATED"/>
    <property type="match status" value="1"/>
</dbReference>
<dbReference type="Gene3D" id="1.20.1250.20">
    <property type="entry name" value="MFS general substrate transporter like domains"/>
    <property type="match status" value="1"/>
</dbReference>
<feature type="transmembrane region" description="Helical" evidence="5">
    <location>
        <begin position="20"/>
        <end position="42"/>
    </location>
</feature>
<reference evidence="6" key="1">
    <citation type="submission" date="2021-02" db="EMBL/GenBank/DDBJ databases">
        <authorList>
            <person name="Dougan E. K."/>
            <person name="Rhodes N."/>
            <person name="Thang M."/>
            <person name="Chan C."/>
        </authorList>
    </citation>
    <scope>NUCLEOTIDE SEQUENCE</scope>
</reference>
<accession>A0A813GU11</accession>
<comment type="subcellular location">
    <subcellularLocation>
        <location evidence="1">Membrane</location>
        <topology evidence="1">Multi-pass membrane protein</topology>
    </subcellularLocation>
</comment>
<keyword evidence="7" id="KW-1185">Reference proteome</keyword>
<evidence type="ECO:0000256" key="2">
    <source>
        <dbReference type="ARBA" id="ARBA00022692"/>
    </source>
</evidence>
<feature type="non-terminal residue" evidence="6">
    <location>
        <position position="140"/>
    </location>
</feature>
<dbReference type="InterPro" id="IPR049680">
    <property type="entry name" value="FLVCR1-2_SLC49-like"/>
</dbReference>
<keyword evidence="4 5" id="KW-0472">Membrane</keyword>
<evidence type="ECO:0000313" key="7">
    <source>
        <dbReference type="Proteomes" id="UP000654075"/>
    </source>
</evidence>
<proteinExistence type="predicted"/>
<dbReference type="OrthoDB" id="422206at2759"/>
<evidence type="ECO:0008006" key="8">
    <source>
        <dbReference type="Google" id="ProtNLM"/>
    </source>
</evidence>
<dbReference type="GO" id="GO:0016020">
    <property type="term" value="C:membrane"/>
    <property type="evidence" value="ECO:0007669"/>
    <property type="project" value="UniProtKB-SubCell"/>
</dbReference>
<gene>
    <name evidence="6" type="ORF">PGLA1383_LOCUS43636</name>
</gene>
<evidence type="ECO:0000256" key="4">
    <source>
        <dbReference type="ARBA" id="ARBA00023136"/>
    </source>
</evidence>
<evidence type="ECO:0000256" key="5">
    <source>
        <dbReference type="SAM" id="Phobius"/>
    </source>
</evidence>
<protein>
    <recommendedName>
        <fullName evidence="8">Major facilitator superfamily (MFS) profile domain-containing protein</fullName>
    </recommendedName>
</protein>
<dbReference type="EMBL" id="CAJNNV010029019">
    <property type="protein sequence ID" value="CAE8626741.1"/>
    <property type="molecule type" value="Genomic_DNA"/>
</dbReference>
<keyword evidence="2 5" id="KW-0812">Transmembrane</keyword>
<dbReference type="AlphaFoldDB" id="A0A813GU11"/>
<dbReference type="InterPro" id="IPR036259">
    <property type="entry name" value="MFS_trans_sf"/>
</dbReference>
<evidence type="ECO:0000256" key="1">
    <source>
        <dbReference type="ARBA" id="ARBA00004141"/>
    </source>
</evidence>
<dbReference type="PANTHER" id="PTHR10924:SF6">
    <property type="entry name" value="SOLUTE CARRIER FAMILY 49 MEMBER A3"/>
    <property type="match status" value="1"/>
</dbReference>
<dbReference type="Proteomes" id="UP000654075">
    <property type="component" value="Unassembled WGS sequence"/>
</dbReference>
<evidence type="ECO:0000256" key="3">
    <source>
        <dbReference type="ARBA" id="ARBA00022989"/>
    </source>
</evidence>